<dbReference type="PANTHER" id="PTHR31901">
    <property type="entry name" value="GH3 DOMAIN-CONTAINING PROTEIN"/>
    <property type="match status" value="1"/>
</dbReference>
<accession>A0A2G2XZH0</accession>
<organism evidence="1 2">
    <name type="scientific">Capsicum annuum</name>
    <name type="common">Capsicum pepper</name>
    <dbReference type="NCBI Taxonomy" id="4072"/>
    <lineage>
        <taxon>Eukaryota</taxon>
        <taxon>Viridiplantae</taxon>
        <taxon>Streptophyta</taxon>
        <taxon>Embryophyta</taxon>
        <taxon>Tracheophyta</taxon>
        <taxon>Spermatophyta</taxon>
        <taxon>Magnoliopsida</taxon>
        <taxon>eudicotyledons</taxon>
        <taxon>Gunneridae</taxon>
        <taxon>Pentapetalae</taxon>
        <taxon>asterids</taxon>
        <taxon>lamiids</taxon>
        <taxon>Solanales</taxon>
        <taxon>Solanaceae</taxon>
        <taxon>Solanoideae</taxon>
        <taxon>Capsiceae</taxon>
        <taxon>Capsicum</taxon>
    </lineage>
</organism>
<dbReference type="Proteomes" id="UP000222542">
    <property type="component" value="Unassembled WGS sequence"/>
</dbReference>
<dbReference type="PANTHER" id="PTHR31901:SF74">
    <property type="entry name" value="INDOLE-3-ACETIC ACID-AMIDO SYNTHETASE GH3.6-LIKE"/>
    <property type="match status" value="1"/>
</dbReference>
<protein>
    <submittedName>
        <fullName evidence="1">Indole-3-acetic acid-amido synthetase GH3.8</fullName>
    </submittedName>
</protein>
<evidence type="ECO:0000313" key="1">
    <source>
        <dbReference type="EMBL" id="PHT62878.1"/>
    </source>
</evidence>
<dbReference type="Gramene" id="PHT62878">
    <property type="protein sequence ID" value="PHT62878"/>
    <property type="gene ID" value="T459_33259"/>
</dbReference>
<dbReference type="AlphaFoldDB" id="A0A2G2XZH0"/>
<comment type="caution">
    <text evidence="1">The sequence shown here is derived from an EMBL/GenBank/DDBJ whole genome shotgun (WGS) entry which is preliminary data.</text>
</comment>
<dbReference type="InterPro" id="IPR004993">
    <property type="entry name" value="GH3"/>
</dbReference>
<dbReference type="Pfam" id="PF03321">
    <property type="entry name" value="GH3"/>
    <property type="match status" value="1"/>
</dbReference>
<evidence type="ECO:0000313" key="2">
    <source>
        <dbReference type="Proteomes" id="UP000222542"/>
    </source>
</evidence>
<proteinExistence type="predicted"/>
<gene>
    <name evidence="1" type="ORF">T459_33259</name>
</gene>
<keyword evidence="2" id="KW-1185">Reference proteome</keyword>
<name>A0A2G2XZH0_CAPAN</name>
<reference evidence="1 2" key="1">
    <citation type="journal article" date="2014" name="Nat. Genet.">
        <title>Genome sequence of the hot pepper provides insights into the evolution of pungency in Capsicum species.</title>
        <authorList>
            <person name="Kim S."/>
            <person name="Park M."/>
            <person name="Yeom S.I."/>
            <person name="Kim Y.M."/>
            <person name="Lee J.M."/>
            <person name="Lee H.A."/>
            <person name="Seo E."/>
            <person name="Choi J."/>
            <person name="Cheong K."/>
            <person name="Kim K.T."/>
            <person name="Jung K."/>
            <person name="Lee G.W."/>
            <person name="Oh S.K."/>
            <person name="Bae C."/>
            <person name="Kim S.B."/>
            <person name="Lee H.Y."/>
            <person name="Kim S.Y."/>
            <person name="Kim M.S."/>
            <person name="Kang B.C."/>
            <person name="Jo Y.D."/>
            <person name="Yang H.B."/>
            <person name="Jeong H.J."/>
            <person name="Kang W.H."/>
            <person name="Kwon J.K."/>
            <person name="Shin C."/>
            <person name="Lim J.Y."/>
            <person name="Park J.H."/>
            <person name="Huh J.H."/>
            <person name="Kim J.S."/>
            <person name="Kim B.D."/>
            <person name="Cohen O."/>
            <person name="Paran I."/>
            <person name="Suh M.C."/>
            <person name="Lee S.B."/>
            <person name="Kim Y.K."/>
            <person name="Shin Y."/>
            <person name="Noh S.J."/>
            <person name="Park J."/>
            <person name="Seo Y.S."/>
            <person name="Kwon S.Y."/>
            <person name="Kim H.A."/>
            <person name="Park J.M."/>
            <person name="Kim H.J."/>
            <person name="Choi S.B."/>
            <person name="Bosland P.W."/>
            <person name="Reeves G."/>
            <person name="Jo S.H."/>
            <person name="Lee B.W."/>
            <person name="Cho H.T."/>
            <person name="Choi H.S."/>
            <person name="Lee M.S."/>
            <person name="Yu Y."/>
            <person name="Do Choi Y."/>
            <person name="Park B.S."/>
            <person name="van Deynze A."/>
            <person name="Ashrafi H."/>
            <person name="Hill T."/>
            <person name="Kim W.T."/>
            <person name="Pai H.S."/>
            <person name="Ahn H.K."/>
            <person name="Yeam I."/>
            <person name="Giovannoni J.J."/>
            <person name="Rose J.K."/>
            <person name="Sorensen I."/>
            <person name="Lee S.J."/>
            <person name="Kim R.W."/>
            <person name="Choi I.Y."/>
            <person name="Choi B.S."/>
            <person name="Lim J.S."/>
            <person name="Lee Y.H."/>
            <person name="Choi D."/>
        </authorList>
    </citation>
    <scope>NUCLEOTIDE SEQUENCE [LARGE SCALE GENOMIC DNA]</scope>
    <source>
        <strain evidence="2">cv. CM334</strain>
    </source>
</reference>
<dbReference type="EMBL" id="AYRZ02000053">
    <property type="protein sequence ID" value="PHT62878.1"/>
    <property type="molecule type" value="Genomic_DNA"/>
</dbReference>
<reference evidence="1 2" key="2">
    <citation type="journal article" date="2017" name="Genome Biol.">
        <title>New reference genome sequences of hot pepper reveal the massive evolution of plant disease-resistance genes by retroduplication.</title>
        <authorList>
            <person name="Kim S."/>
            <person name="Park J."/>
            <person name="Yeom S.I."/>
            <person name="Kim Y.M."/>
            <person name="Seo E."/>
            <person name="Kim K.T."/>
            <person name="Kim M.S."/>
            <person name="Lee J.M."/>
            <person name="Cheong K."/>
            <person name="Shin H.S."/>
            <person name="Kim S.B."/>
            <person name="Han K."/>
            <person name="Lee J."/>
            <person name="Park M."/>
            <person name="Lee H.A."/>
            <person name="Lee H.Y."/>
            <person name="Lee Y."/>
            <person name="Oh S."/>
            <person name="Lee J.H."/>
            <person name="Choi E."/>
            <person name="Choi E."/>
            <person name="Lee S.E."/>
            <person name="Jeon J."/>
            <person name="Kim H."/>
            <person name="Choi G."/>
            <person name="Song H."/>
            <person name="Lee J."/>
            <person name="Lee S.C."/>
            <person name="Kwon J.K."/>
            <person name="Lee H.Y."/>
            <person name="Koo N."/>
            <person name="Hong Y."/>
            <person name="Kim R.W."/>
            <person name="Kang W.H."/>
            <person name="Huh J.H."/>
            <person name="Kang B.C."/>
            <person name="Yang T.J."/>
            <person name="Lee Y.H."/>
            <person name="Bennetzen J.L."/>
            <person name="Choi D."/>
        </authorList>
    </citation>
    <scope>NUCLEOTIDE SEQUENCE [LARGE SCALE GENOMIC DNA]</scope>
    <source>
        <strain evidence="2">cv. CM334</strain>
    </source>
</reference>
<dbReference type="OMA" id="MTSICKS"/>
<sequence length="304" mass="34079">MKAPNGSIAEENKKVLQFIEEVTTDIDEVQKRVLAEILSRNANVEYLQRHGLNGHTDRETFKKVIPVITYEDIQPDINCIAHGDKLQSCAPNPSQTIFMCSSGTSGGERKLMPTTQEALGKRFQLRGIVMPVMSQFVPDLDKGKGMYFLSIKSEAKTPGGLTARPALTSIYKSPYFNNRHLNPYANYTSPAETILCPDPYQGMYSQMLCGFYQCKEVLRAGSYFASSFIRAIRFLEKYWPLLCNDIRMGNVNTQITDLSVRESVMRILKPDPELADFIGAECSKDSWQGSSPGCGLTPSMWMLL</sequence>